<feature type="binding site" evidence="8">
    <location>
        <position position="221"/>
    </location>
    <ligand>
        <name>NAD(+)</name>
        <dbReference type="ChEBI" id="CHEBI:57540"/>
    </ligand>
</feature>
<dbReference type="InterPro" id="IPR036188">
    <property type="entry name" value="FAD/NAD-bd_sf"/>
</dbReference>
<dbReference type="SUPFAM" id="SSF51905">
    <property type="entry name" value="FAD/NAD(P)-binding domain"/>
    <property type="match status" value="1"/>
</dbReference>
<feature type="binding site" evidence="8">
    <location>
        <begin position="198"/>
        <end position="205"/>
    </location>
    <ligand>
        <name>NAD(+)</name>
        <dbReference type="ChEBI" id="CHEBI:57540"/>
    </ligand>
</feature>
<keyword evidence="8" id="KW-0547">Nucleotide-binding</keyword>
<comment type="caution">
    <text evidence="13">The sequence shown here is derived from an EMBL/GenBank/DDBJ whole genome shotgun (WGS) entry which is preliminary data.</text>
</comment>
<accession>A0A4V2NWD3</accession>
<name>A0A4V2NWD3_9ACTN</name>
<feature type="binding site" evidence="8">
    <location>
        <position position="289"/>
    </location>
    <ligand>
        <name>NAD(+)</name>
        <dbReference type="ChEBI" id="CHEBI:57540"/>
    </ligand>
</feature>
<dbReference type="PIRSF" id="PIRSF000350">
    <property type="entry name" value="Mercury_reductase_MerA"/>
    <property type="match status" value="1"/>
</dbReference>
<dbReference type="SUPFAM" id="SSF55424">
    <property type="entry name" value="FAD/NAD-linked reductases, dimerisation (C-terminal) domain"/>
    <property type="match status" value="1"/>
</dbReference>
<dbReference type="InterPro" id="IPR012999">
    <property type="entry name" value="Pyr_OxRdtase_I_AS"/>
</dbReference>
<dbReference type="FunFam" id="3.30.390.30:FF:000001">
    <property type="entry name" value="Dihydrolipoyl dehydrogenase"/>
    <property type="match status" value="1"/>
</dbReference>
<feature type="disulfide bond" description="Redox-active" evidence="9">
    <location>
        <begin position="63"/>
        <end position="68"/>
    </location>
</feature>
<dbReference type="Proteomes" id="UP000295244">
    <property type="component" value="Unassembled WGS sequence"/>
</dbReference>
<keyword evidence="4" id="KW-0521">NADP</keyword>
<feature type="binding site" evidence="8">
    <location>
        <begin position="161"/>
        <end position="163"/>
    </location>
    <ligand>
        <name>FAD</name>
        <dbReference type="ChEBI" id="CHEBI:57692"/>
    </ligand>
</feature>
<evidence type="ECO:0000256" key="6">
    <source>
        <dbReference type="ARBA" id="ARBA00023157"/>
    </source>
</evidence>
<evidence type="ECO:0000256" key="2">
    <source>
        <dbReference type="ARBA" id="ARBA00022630"/>
    </source>
</evidence>
<dbReference type="InterPro" id="IPR004099">
    <property type="entry name" value="Pyr_nucl-diS_OxRdtase_dimer"/>
</dbReference>
<sequence>MSWGWRFSGWRRGGCGGGRKQGVWVYDLVVIGGGTAGLVSAAGAASMGARTALIERDRLGGECLHYGCVPTKALIRSAKVAHTLRRAEEFGMKPVEAEVDFPAVMRRMRRVIGEVGRHDSPERFRALGVELFLEQQASFEAPDEISVDGRSLRARSVILATGSHPAVPPVTGLREAGYITHVEALELERLPESLIIIGAGPIGCEFAQIFTRFGCRVSLLEVLPNPLPREDPEISVTLRDRLEAEDVSFHGGRRVIEVRRTGSEKAVISENDRRERLELRAEEILLATGQLPAVEGLNPENAGIELQRTGVRVDANLRTTAPGVYAAGDVTGKYLFTHVAEYQGRLALRNALFPLGSRADYRVVPRVTFTDPEVARVGLTEPEARRQHDKVKVFRYPFADLDRAIADGEPEGFVKLVADRRGRILGGHIIGAGAGNLIQEITLAMHRNIPVGQLSQTIHAYPTLSEGVKRAADIYYRELLFTGRNRRIFETFFKLRRLLNRYGPGRRG</sequence>
<gene>
    <name evidence="13" type="ORF">E0L93_09160</name>
</gene>
<keyword evidence="14" id="KW-1185">Reference proteome</keyword>
<dbReference type="PANTHER" id="PTHR43014:SF2">
    <property type="entry name" value="MERCURIC REDUCTASE"/>
    <property type="match status" value="1"/>
</dbReference>
<dbReference type="PANTHER" id="PTHR43014">
    <property type="entry name" value="MERCURIC REDUCTASE"/>
    <property type="match status" value="1"/>
</dbReference>
<feature type="binding site" evidence="8">
    <location>
        <position position="72"/>
    </location>
    <ligand>
        <name>FAD</name>
        <dbReference type="ChEBI" id="CHEBI:57692"/>
    </ligand>
</feature>
<dbReference type="GO" id="GO:0003955">
    <property type="term" value="F:NAD(P)H dehydrogenase (quinone) activity"/>
    <property type="evidence" value="ECO:0007669"/>
    <property type="project" value="TreeGrafter"/>
</dbReference>
<evidence type="ECO:0000256" key="10">
    <source>
        <dbReference type="RuleBase" id="RU003691"/>
    </source>
</evidence>
<keyword evidence="6" id="KW-1015">Disulfide bond</keyword>
<evidence type="ECO:0000256" key="3">
    <source>
        <dbReference type="ARBA" id="ARBA00022827"/>
    </source>
</evidence>
<reference evidence="13 14" key="1">
    <citation type="submission" date="2019-03" db="EMBL/GenBank/DDBJ databases">
        <title>Whole genome sequence of a novel Rubrobacter taiwanensis strain, isolated from Yellowstone National Park.</title>
        <authorList>
            <person name="Freed S."/>
            <person name="Ramaley R.F."/>
            <person name="Kyndt J.A."/>
        </authorList>
    </citation>
    <scope>NUCLEOTIDE SEQUENCE [LARGE SCALE GENOMIC DNA]</scope>
    <source>
        <strain evidence="13 14">Yellowstone</strain>
    </source>
</reference>
<dbReference type="Pfam" id="PF02852">
    <property type="entry name" value="Pyr_redox_dim"/>
    <property type="match status" value="1"/>
</dbReference>
<dbReference type="PRINTS" id="PR00368">
    <property type="entry name" value="FADPNR"/>
</dbReference>
<evidence type="ECO:0000259" key="11">
    <source>
        <dbReference type="Pfam" id="PF02852"/>
    </source>
</evidence>
<dbReference type="InterPro" id="IPR023753">
    <property type="entry name" value="FAD/NAD-binding_dom"/>
</dbReference>
<comment type="cofactor">
    <cofactor evidence="8">
        <name>FAD</name>
        <dbReference type="ChEBI" id="CHEBI:57692"/>
    </cofactor>
    <text evidence="8">Binds 1 FAD per subunit.</text>
</comment>
<dbReference type="Gene3D" id="3.30.390.30">
    <property type="match status" value="1"/>
</dbReference>
<keyword evidence="7 10" id="KW-0676">Redox-active center</keyword>
<dbReference type="GO" id="GO:0016668">
    <property type="term" value="F:oxidoreductase activity, acting on a sulfur group of donors, NAD(P) as acceptor"/>
    <property type="evidence" value="ECO:0007669"/>
    <property type="project" value="InterPro"/>
</dbReference>
<keyword evidence="2 10" id="KW-0285">Flavoprotein</keyword>
<feature type="binding site" evidence="8">
    <location>
        <position position="329"/>
    </location>
    <ligand>
        <name>FAD</name>
        <dbReference type="ChEBI" id="CHEBI:57692"/>
    </ligand>
</feature>
<protein>
    <submittedName>
        <fullName evidence="13">FAD-dependent oxidoreductase</fullName>
    </submittedName>
</protein>
<evidence type="ECO:0000256" key="1">
    <source>
        <dbReference type="ARBA" id="ARBA00007532"/>
    </source>
</evidence>
<evidence type="ECO:0000259" key="12">
    <source>
        <dbReference type="Pfam" id="PF07992"/>
    </source>
</evidence>
<evidence type="ECO:0000256" key="4">
    <source>
        <dbReference type="ARBA" id="ARBA00022857"/>
    </source>
</evidence>
<proteinExistence type="inferred from homology"/>
<keyword evidence="5 10" id="KW-0560">Oxidoreductase</keyword>
<feature type="domain" description="FAD/NAD(P)-binding" evidence="12">
    <location>
        <begin position="26"/>
        <end position="344"/>
    </location>
</feature>
<dbReference type="Pfam" id="PF07992">
    <property type="entry name" value="Pyr_redox_2"/>
    <property type="match status" value="1"/>
</dbReference>
<comment type="similarity">
    <text evidence="1 10">Belongs to the class-I pyridine nucleotide-disulfide oxidoreductase family.</text>
</comment>
<dbReference type="OrthoDB" id="9800167at2"/>
<evidence type="ECO:0000256" key="9">
    <source>
        <dbReference type="PIRSR" id="PIRSR000350-4"/>
    </source>
</evidence>
<evidence type="ECO:0000256" key="7">
    <source>
        <dbReference type="ARBA" id="ARBA00023284"/>
    </source>
</evidence>
<dbReference type="Gene3D" id="3.50.50.60">
    <property type="entry name" value="FAD/NAD(P)-binding domain"/>
    <property type="match status" value="2"/>
</dbReference>
<evidence type="ECO:0000313" key="13">
    <source>
        <dbReference type="EMBL" id="TCJ16872.1"/>
    </source>
</evidence>
<evidence type="ECO:0000313" key="14">
    <source>
        <dbReference type="Proteomes" id="UP000295244"/>
    </source>
</evidence>
<dbReference type="EMBL" id="SKBU01000015">
    <property type="protein sequence ID" value="TCJ16872.1"/>
    <property type="molecule type" value="Genomic_DNA"/>
</dbReference>
<dbReference type="PROSITE" id="PS00076">
    <property type="entry name" value="PYRIDINE_REDOX_1"/>
    <property type="match status" value="1"/>
</dbReference>
<organism evidence="13 14">
    <name type="scientific">Rubrobacter taiwanensis</name>
    <dbReference type="NCBI Taxonomy" id="185139"/>
    <lineage>
        <taxon>Bacteria</taxon>
        <taxon>Bacillati</taxon>
        <taxon>Actinomycetota</taxon>
        <taxon>Rubrobacteria</taxon>
        <taxon>Rubrobacterales</taxon>
        <taxon>Rubrobacteraceae</taxon>
        <taxon>Rubrobacter</taxon>
    </lineage>
</organism>
<dbReference type="InterPro" id="IPR001100">
    <property type="entry name" value="Pyr_nuc-diS_OxRdtase"/>
</dbReference>
<keyword evidence="3 8" id="KW-0274">FAD</keyword>
<dbReference type="InterPro" id="IPR016156">
    <property type="entry name" value="FAD/NAD-linked_Rdtase_dimer_sf"/>
</dbReference>
<keyword evidence="8" id="KW-0520">NAD</keyword>
<feature type="domain" description="Pyridine nucleotide-disulphide oxidoreductase dimerisation" evidence="11">
    <location>
        <begin position="364"/>
        <end position="471"/>
    </location>
</feature>
<dbReference type="PRINTS" id="PR00411">
    <property type="entry name" value="PNDRDTASEI"/>
</dbReference>
<dbReference type="AlphaFoldDB" id="A0A4V2NWD3"/>
<evidence type="ECO:0000256" key="8">
    <source>
        <dbReference type="PIRSR" id="PIRSR000350-3"/>
    </source>
</evidence>
<evidence type="ECO:0000256" key="5">
    <source>
        <dbReference type="ARBA" id="ARBA00023002"/>
    </source>
</evidence>
<dbReference type="GO" id="GO:0050660">
    <property type="term" value="F:flavin adenine dinucleotide binding"/>
    <property type="evidence" value="ECO:0007669"/>
    <property type="project" value="TreeGrafter"/>
</dbReference>